<evidence type="ECO:0000259" key="6">
    <source>
        <dbReference type="PROSITE" id="PS51294"/>
    </source>
</evidence>
<feature type="domain" description="Myb-like" evidence="5">
    <location>
        <begin position="188"/>
        <end position="238"/>
    </location>
</feature>
<name>A0ABR2GY94_9EUKA</name>
<dbReference type="Proteomes" id="UP001470230">
    <property type="component" value="Unassembled WGS sequence"/>
</dbReference>
<accession>A0ABR2GY94</accession>
<comment type="caution">
    <text evidence="7">The sequence shown here is derived from an EMBL/GenBank/DDBJ whole genome shotgun (WGS) entry which is preliminary data.</text>
</comment>
<feature type="domain" description="HTH myb-type" evidence="6">
    <location>
        <begin position="136"/>
        <end position="191"/>
    </location>
</feature>
<evidence type="ECO:0000259" key="5">
    <source>
        <dbReference type="PROSITE" id="PS50090"/>
    </source>
</evidence>
<evidence type="ECO:0000256" key="2">
    <source>
        <dbReference type="ARBA" id="ARBA00023125"/>
    </source>
</evidence>
<organism evidence="7 8">
    <name type="scientific">Tritrichomonas musculus</name>
    <dbReference type="NCBI Taxonomy" id="1915356"/>
    <lineage>
        <taxon>Eukaryota</taxon>
        <taxon>Metamonada</taxon>
        <taxon>Parabasalia</taxon>
        <taxon>Tritrichomonadida</taxon>
        <taxon>Tritrichomonadidae</taxon>
        <taxon>Tritrichomonas</taxon>
    </lineage>
</organism>
<dbReference type="SMART" id="SM00717">
    <property type="entry name" value="SANT"/>
    <property type="match status" value="2"/>
</dbReference>
<dbReference type="Pfam" id="PF13921">
    <property type="entry name" value="Myb_DNA-bind_6"/>
    <property type="match status" value="1"/>
</dbReference>
<dbReference type="Gene3D" id="1.10.10.60">
    <property type="entry name" value="Homeodomain-like"/>
    <property type="match status" value="2"/>
</dbReference>
<keyword evidence="2" id="KW-0238">DNA-binding</keyword>
<reference evidence="7 8" key="1">
    <citation type="submission" date="2024-04" db="EMBL/GenBank/DDBJ databases">
        <title>Tritrichomonas musculus Genome.</title>
        <authorList>
            <person name="Alves-Ferreira E."/>
            <person name="Grigg M."/>
            <person name="Lorenzi H."/>
            <person name="Galac M."/>
        </authorList>
    </citation>
    <scope>NUCLEOTIDE SEQUENCE [LARGE SCALE GENOMIC DNA]</scope>
    <source>
        <strain evidence="7 8">EAF2021</strain>
    </source>
</reference>
<evidence type="ECO:0000256" key="3">
    <source>
        <dbReference type="ARBA" id="ARBA00023163"/>
    </source>
</evidence>
<feature type="domain" description="HTH myb-type" evidence="6">
    <location>
        <begin position="194"/>
        <end position="242"/>
    </location>
</feature>
<evidence type="ECO:0008006" key="9">
    <source>
        <dbReference type="Google" id="ProtNLM"/>
    </source>
</evidence>
<dbReference type="InterPro" id="IPR051575">
    <property type="entry name" value="Myb-like_DNA-bd"/>
</dbReference>
<feature type="domain" description="Myb-like" evidence="5">
    <location>
        <begin position="136"/>
        <end position="187"/>
    </location>
</feature>
<gene>
    <name evidence="7" type="ORF">M9Y10_032371</name>
</gene>
<keyword evidence="3" id="KW-0804">Transcription</keyword>
<proteinExistence type="predicted"/>
<dbReference type="PROSITE" id="PS50090">
    <property type="entry name" value="MYB_LIKE"/>
    <property type="match status" value="2"/>
</dbReference>
<dbReference type="InterPro" id="IPR001005">
    <property type="entry name" value="SANT/Myb"/>
</dbReference>
<dbReference type="PANTHER" id="PTHR46621:SF1">
    <property type="entry name" value="SNRNA-ACTIVATING PROTEIN COMPLEX SUBUNIT 4"/>
    <property type="match status" value="1"/>
</dbReference>
<evidence type="ECO:0000256" key="4">
    <source>
        <dbReference type="ARBA" id="ARBA00023242"/>
    </source>
</evidence>
<dbReference type="InterPro" id="IPR017930">
    <property type="entry name" value="Myb_dom"/>
</dbReference>
<dbReference type="InterPro" id="IPR009057">
    <property type="entry name" value="Homeodomain-like_sf"/>
</dbReference>
<sequence length="282" mass="33269">MDFCMNATFSLPNNHRAERLSANYINQNEFNLSIPFTLSTEKITNFTPCPSYSGQHGSLDTINYYQNIIFLDKFVKDNKFTQLSITQEIKNDLISKMMRIKSSSELNNNDDCPNVFSLLNINLNSQYPSLNVNMPRKHISKNYFTKEEDDKIKKLVKQFGTGCWPIIASFMNGRTPKQCRDRYSHYLFPGIFQGEWSNEEDELLIKKYKELGPKWSYIQNYFPNRNAISIKNRWNYLLHQKCKHERDNKENFISKNEILIPKSNIINNNVKVIRYTPKEQTK</sequence>
<protein>
    <recommendedName>
        <fullName evidence="9">Myb-like DNA-binding domain containing protein</fullName>
    </recommendedName>
</protein>
<dbReference type="SUPFAM" id="SSF46689">
    <property type="entry name" value="Homeodomain-like"/>
    <property type="match status" value="1"/>
</dbReference>
<evidence type="ECO:0000313" key="7">
    <source>
        <dbReference type="EMBL" id="KAK8838912.1"/>
    </source>
</evidence>
<dbReference type="PANTHER" id="PTHR46621">
    <property type="entry name" value="SNRNA-ACTIVATING PROTEIN COMPLEX SUBUNIT 4"/>
    <property type="match status" value="1"/>
</dbReference>
<dbReference type="CDD" id="cd00167">
    <property type="entry name" value="SANT"/>
    <property type="match status" value="2"/>
</dbReference>
<dbReference type="EMBL" id="JAPFFF010000053">
    <property type="protein sequence ID" value="KAK8838912.1"/>
    <property type="molecule type" value="Genomic_DNA"/>
</dbReference>
<keyword evidence="8" id="KW-1185">Reference proteome</keyword>
<keyword evidence="1" id="KW-0805">Transcription regulation</keyword>
<evidence type="ECO:0000313" key="8">
    <source>
        <dbReference type="Proteomes" id="UP001470230"/>
    </source>
</evidence>
<dbReference type="PROSITE" id="PS51294">
    <property type="entry name" value="HTH_MYB"/>
    <property type="match status" value="2"/>
</dbReference>
<evidence type="ECO:0000256" key="1">
    <source>
        <dbReference type="ARBA" id="ARBA00023015"/>
    </source>
</evidence>
<keyword evidence="4" id="KW-0539">Nucleus</keyword>